<protein>
    <recommendedName>
        <fullName evidence="3">F-box domain-containing protein</fullName>
    </recommendedName>
</protein>
<sequence length="534" mass="60871">MVALLDLPEELLLLIIKALRNSWAPNTLIDLAVVNKRFTPLVRIALAHHASIYVASDNSANRPKHLTQFLEFLRNHPEVLNCLDCVDLGWDRKRFSKSYNDALTILAKSESLRRLSLSLASQAQFAKVPILFQPPPGSFCNVEWIDVDVDSRGDLAADHVVKLCELPSIRRISNMTSNITACSSPHMLEAPEQYFKCTPLKLRRLESLAPMTHMDYLKLVLPRCKDLDALHISLPCPGVRQETQSPTSRFPSRLDTDHKFSPREIEKYVRYATRTLERLSITSMRDGPYNWDATFIHPGEHDNSYLDVSLFWKLYYIKVSSYLLFGNHGSAKAEHISEGRPIWELLPRSLEELTINFEGHQGIFTSLDEMCDNFLEWDEDFVDWWAEEVARHFKDVNQLGWLYDLVKQAAAGHFPNLHEIVLEECYPSLWGKWKLIDIAQLHPELTKHDFKVAIRVMVPEEMAEDCIKALREFGFTGGVDTSLEDAVYADLVARGLIKPKTDAEPASSTQAESDSQMVHERLAASSAVQVMNEI</sequence>
<evidence type="ECO:0000313" key="2">
    <source>
        <dbReference type="Proteomes" id="UP001316803"/>
    </source>
</evidence>
<reference evidence="1 2" key="1">
    <citation type="submission" date="2022-12" db="EMBL/GenBank/DDBJ databases">
        <title>Genomic features and morphological characterization of a novel Knufia sp. strain isolated from spacecraft assembly facility.</title>
        <authorList>
            <person name="Teixeira M."/>
            <person name="Chander A.M."/>
            <person name="Stajich J.E."/>
            <person name="Venkateswaran K."/>
        </authorList>
    </citation>
    <scope>NUCLEOTIDE SEQUENCE [LARGE SCALE GENOMIC DNA]</scope>
    <source>
        <strain evidence="1 2">FJI-L2-BK-P2</strain>
    </source>
</reference>
<dbReference type="AlphaFoldDB" id="A0AAN8EKS1"/>
<evidence type="ECO:0008006" key="3">
    <source>
        <dbReference type="Google" id="ProtNLM"/>
    </source>
</evidence>
<proteinExistence type="predicted"/>
<evidence type="ECO:0000313" key="1">
    <source>
        <dbReference type="EMBL" id="KAK5949006.1"/>
    </source>
</evidence>
<organism evidence="1 2">
    <name type="scientific">Knufia fluminis</name>
    <dbReference type="NCBI Taxonomy" id="191047"/>
    <lineage>
        <taxon>Eukaryota</taxon>
        <taxon>Fungi</taxon>
        <taxon>Dikarya</taxon>
        <taxon>Ascomycota</taxon>
        <taxon>Pezizomycotina</taxon>
        <taxon>Eurotiomycetes</taxon>
        <taxon>Chaetothyriomycetidae</taxon>
        <taxon>Chaetothyriales</taxon>
        <taxon>Trichomeriaceae</taxon>
        <taxon>Knufia</taxon>
    </lineage>
</organism>
<name>A0AAN8EKS1_9EURO</name>
<comment type="caution">
    <text evidence="1">The sequence shown here is derived from an EMBL/GenBank/DDBJ whole genome shotgun (WGS) entry which is preliminary data.</text>
</comment>
<keyword evidence="2" id="KW-1185">Reference proteome</keyword>
<dbReference type="Proteomes" id="UP001316803">
    <property type="component" value="Unassembled WGS sequence"/>
</dbReference>
<accession>A0AAN8EKS1</accession>
<gene>
    <name evidence="1" type="ORF">OHC33_009927</name>
</gene>
<dbReference type="EMBL" id="JAKLMC020000040">
    <property type="protein sequence ID" value="KAK5949006.1"/>
    <property type="molecule type" value="Genomic_DNA"/>
</dbReference>